<evidence type="ECO:0000256" key="1">
    <source>
        <dbReference type="ARBA" id="ARBA00004167"/>
    </source>
</evidence>
<feature type="transmembrane region" description="Helical" evidence="6">
    <location>
        <begin position="85"/>
        <end position="103"/>
    </location>
</feature>
<evidence type="ECO:0000313" key="8">
    <source>
        <dbReference type="EMBL" id="GGY23825.1"/>
    </source>
</evidence>
<evidence type="ECO:0000256" key="3">
    <source>
        <dbReference type="ARBA" id="ARBA00022989"/>
    </source>
</evidence>
<dbReference type="InterPro" id="IPR037682">
    <property type="entry name" value="TonB_C"/>
</dbReference>
<dbReference type="CDD" id="cd07341">
    <property type="entry name" value="M56_BlaR1_MecR1_like"/>
    <property type="match status" value="1"/>
</dbReference>
<proteinExistence type="predicted"/>
<dbReference type="PROSITE" id="PS52015">
    <property type="entry name" value="TONB_CTD"/>
    <property type="match status" value="1"/>
</dbReference>
<dbReference type="InterPro" id="IPR008756">
    <property type="entry name" value="Peptidase_M56"/>
</dbReference>
<dbReference type="Proteomes" id="UP000621898">
    <property type="component" value="Unassembled WGS sequence"/>
</dbReference>
<accession>A0ABQ2ZS73</accession>
<keyword evidence="4 6" id="KW-0472">Membrane</keyword>
<name>A0ABQ2ZS73_9GAMM</name>
<dbReference type="SUPFAM" id="SSF74653">
    <property type="entry name" value="TolA/TonB C-terminal domain"/>
    <property type="match status" value="1"/>
</dbReference>
<dbReference type="NCBIfam" id="TIGR01352">
    <property type="entry name" value="tonB_Cterm"/>
    <property type="match status" value="1"/>
</dbReference>
<dbReference type="PANTHER" id="PTHR34978">
    <property type="entry name" value="POSSIBLE SENSOR-TRANSDUCER PROTEIN BLAR"/>
    <property type="match status" value="1"/>
</dbReference>
<dbReference type="RefSeq" id="WP_189440653.1">
    <property type="nucleotide sequence ID" value="NZ_BMXT01000001.1"/>
</dbReference>
<feature type="compositionally biased region" description="Low complexity" evidence="5">
    <location>
        <begin position="398"/>
        <end position="412"/>
    </location>
</feature>
<protein>
    <submittedName>
        <fullName evidence="8">Transcriptional regulator</fullName>
    </submittedName>
</protein>
<feature type="domain" description="TonB C-terminal" evidence="7">
    <location>
        <begin position="300"/>
        <end position="397"/>
    </location>
</feature>
<dbReference type="InterPro" id="IPR006260">
    <property type="entry name" value="TonB/TolA_C"/>
</dbReference>
<evidence type="ECO:0000256" key="5">
    <source>
        <dbReference type="SAM" id="MobiDB-lite"/>
    </source>
</evidence>
<dbReference type="Pfam" id="PF03544">
    <property type="entry name" value="TonB_C"/>
    <property type="match status" value="1"/>
</dbReference>
<comment type="subcellular location">
    <subcellularLocation>
        <location evidence="1">Membrane</location>
        <topology evidence="1">Single-pass membrane protein</topology>
    </subcellularLocation>
</comment>
<keyword evidence="2 6" id="KW-0812">Transmembrane</keyword>
<dbReference type="Pfam" id="PF05569">
    <property type="entry name" value="Peptidase_M56"/>
    <property type="match status" value="1"/>
</dbReference>
<comment type="caution">
    <text evidence="8">The sequence shown here is derived from an EMBL/GenBank/DDBJ whole genome shotgun (WGS) entry which is preliminary data.</text>
</comment>
<evidence type="ECO:0000256" key="6">
    <source>
        <dbReference type="SAM" id="Phobius"/>
    </source>
</evidence>
<reference evidence="9" key="1">
    <citation type="journal article" date="2019" name="Int. J. Syst. Evol. Microbiol.">
        <title>The Global Catalogue of Microorganisms (GCM) 10K type strain sequencing project: providing services to taxonomists for standard genome sequencing and annotation.</title>
        <authorList>
            <consortium name="The Broad Institute Genomics Platform"/>
            <consortium name="The Broad Institute Genome Sequencing Center for Infectious Disease"/>
            <person name="Wu L."/>
            <person name="Ma J."/>
        </authorList>
    </citation>
    <scope>NUCLEOTIDE SEQUENCE [LARGE SCALE GENOMIC DNA]</scope>
    <source>
        <strain evidence="9">KCTC 22232</strain>
    </source>
</reference>
<dbReference type="EMBL" id="BMXT01000001">
    <property type="protein sequence ID" value="GGY23825.1"/>
    <property type="molecule type" value="Genomic_DNA"/>
</dbReference>
<sequence>MLGMLLYLTFGLALVLALRKPARRLFGAGPAFTLWLLPLMLAVLPWLPTLPSTWSISPTLLVLPATQTFAAQVGQTASTLHCPQLLWLIGALICLLRLMIHYGRLLRQSCRLPAPLLQLLQTDLGDLDPRRLRLHPAGPAVLWAPCSLLLLPGDFLERFNADERRLVLQHERMHLCRGDALWSLLAELAVALLWFHSLAWLALPRLRLDQELACDERVLRQLPQDEMAYARTLLHSTGMDSKPVLIPWLSEPQLKERLNMIQRHRPGALRRRLGYIGLAALMLGSAFTAQALTHAKPDQSASSDLSYNSHMQPHYPADAIKNKQEGTVILMVLVGTDGRPQTIEVDPATHAAPSLVKAASDAAMQWHFNPAMKDGKPIVGYDRVPVKFSLDPMPVAPSPAVAPASPSNSTSS</sequence>
<evidence type="ECO:0000256" key="2">
    <source>
        <dbReference type="ARBA" id="ARBA00022692"/>
    </source>
</evidence>
<organism evidence="8 9">
    <name type="scientific">Rhodanobacter panaciterrae</name>
    <dbReference type="NCBI Taxonomy" id="490572"/>
    <lineage>
        <taxon>Bacteria</taxon>
        <taxon>Pseudomonadati</taxon>
        <taxon>Pseudomonadota</taxon>
        <taxon>Gammaproteobacteria</taxon>
        <taxon>Lysobacterales</taxon>
        <taxon>Rhodanobacteraceae</taxon>
        <taxon>Rhodanobacter</taxon>
    </lineage>
</organism>
<feature type="transmembrane region" description="Helical" evidence="6">
    <location>
        <begin position="29"/>
        <end position="47"/>
    </location>
</feature>
<keyword evidence="3 6" id="KW-1133">Transmembrane helix</keyword>
<gene>
    <name evidence="8" type="ORF">GCM10008098_16710</name>
</gene>
<evidence type="ECO:0000313" key="9">
    <source>
        <dbReference type="Proteomes" id="UP000621898"/>
    </source>
</evidence>
<feature type="region of interest" description="Disordered" evidence="5">
    <location>
        <begin position="392"/>
        <end position="412"/>
    </location>
</feature>
<keyword evidence="9" id="KW-1185">Reference proteome</keyword>
<feature type="transmembrane region" description="Helical" evidence="6">
    <location>
        <begin position="180"/>
        <end position="203"/>
    </location>
</feature>
<evidence type="ECO:0000259" key="7">
    <source>
        <dbReference type="PROSITE" id="PS52015"/>
    </source>
</evidence>
<dbReference type="Gene3D" id="3.30.1150.10">
    <property type="match status" value="1"/>
</dbReference>
<dbReference type="InterPro" id="IPR052173">
    <property type="entry name" value="Beta-lactam_resp_regulator"/>
</dbReference>
<dbReference type="PANTHER" id="PTHR34978:SF3">
    <property type="entry name" value="SLR0241 PROTEIN"/>
    <property type="match status" value="1"/>
</dbReference>
<evidence type="ECO:0000256" key="4">
    <source>
        <dbReference type="ARBA" id="ARBA00023136"/>
    </source>
</evidence>